<protein>
    <recommendedName>
        <fullName evidence="8">NAD(P)-binding protein</fullName>
    </recommendedName>
</protein>
<dbReference type="InterPro" id="IPR002347">
    <property type="entry name" value="SDR_fam"/>
</dbReference>
<sequence length="363" mass="37915">MAGLLSPRSRGPSPKRSALSGSASFDPSGAIDPADTHPVLQSGRVAVVTGAASGIGAAAAPQRAFARLGLRVALADLPSTLPALTSLGEELTAIVGEGNVLVVPTDVSVLSDVERLRERVYEAWSEVGVLMNNAGIGVLDGVKGEFSQPIDHFVSSAQTTRRGASLGGTSWDGLDAWHAVFNVNLFGVVNVQQVFVPAMLHQENPAMVITTGSKRGITNTPGNTAYNASKAAVNSLTEGLAHALRERNGGHGGGGVSAHLFLPGNTYTGLTGANSGIDKPAGAWTADETVAHMLSRVAKGDFYVLCPDGETGLEIDQLRLMWAAADVAQGRPALSRWHRDYKPLFEEYMREGQALAQDGALML</sequence>
<gene>
    <name evidence="6" type="ORF">MVEN_00432300</name>
</gene>
<organism evidence="6 7">
    <name type="scientific">Mycena venus</name>
    <dbReference type="NCBI Taxonomy" id="2733690"/>
    <lineage>
        <taxon>Eukaryota</taxon>
        <taxon>Fungi</taxon>
        <taxon>Dikarya</taxon>
        <taxon>Basidiomycota</taxon>
        <taxon>Agaricomycotina</taxon>
        <taxon>Agaricomycetes</taxon>
        <taxon>Agaricomycetidae</taxon>
        <taxon>Agaricales</taxon>
        <taxon>Marasmiineae</taxon>
        <taxon>Mycenaceae</taxon>
        <taxon>Mycena</taxon>
    </lineage>
</organism>
<evidence type="ECO:0000256" key="1">
    <source>
        <dbReference type="ARBA" id="ARBA00006484"/>
    </source>
</evidence>
<dbReference type="GO" id="GO:0016616">
    <property type="term" value="F:oxidoreductase activity, acting on the CH-OH group of donors, NAD or NADP as acceptor"/>
    <property type="evidence" value="ECO:0007669"/>
    <property type="project" value="UniProtKB-ARBA"/>
</dbReference>
<evidence type="ECO:0000256" key="2">
    <source>
        <dbReference type="ARBA" id="ARBA00022857"/>
    </source>
</evidence>
<evidence type="ECO:0000256" key="4">
    <source>
        <dbReference type="RuleBase" id="RU000363"/>
    </source>
</evidence>
<proteinExistence type="inferred from homology"/>
<dbReference type="AlphaFoldDB" id="A0A8H7D7X5"/>
<evidence type="ECO:0000313" key="6">
    <source>
        <dbReference type="EMBL" id="KAF7365589.1"/>
    </source>
</evidence>
<dbReference type="PRINTS" id="PR00080">
    <property type="entry name" value="SDRFAMILY"/>
</dbReference>
<evidence type="ECO:0000313" key="7">
    <source>
        <dbReference type="Proteomes" id="UP000620124"/>
    </source>
</evidence>
<keyword evidence="2" id="KW-0521">NADP</keyword>
<reference evidence="6" key="1">
    <citation type="submission" date="2020-05" db="EMBL/GenBank/DDBJ databases">
        <title>Mycena genomes resolve the evolution of fungal bioluminescence.</title>
        <authorList>
            <person name="Tsai I.J."/>
        </authorList>
    </citation>
    <scope>NUCLEOTIDE SEQUENCE</scope>
    <source>
        <strain evidence="6">CCC161011</strain>
    </source>
</reference>
<dbReference type="CDD" id="cd05233">
    <property type="entry name" value="SDR_c"/>
    <property type="match status" value="1"/>
</dbReference>
<evidence type="ECO:0000256" key="5">
    <source>
        <dbReference type="SAM" id="MobiDB-lite"/>
    </source>
</evidence>
<accession>A0A8H7D7X5</accession>
<keyword evidence="7" id="KW-1185">Reference proteome</keyword>
<evidence type="ECO:0000256" key="3">
    <source>
        <dbReference type="ARBA" id="ARBA00023002"/>
    </source>
</evidence>
<dbReference type="PANTHER" id="PTHR43008">
    <property type="entry name" value="BENZIL REDUCTASE"/>
    <property type="match status" value="1"/>
</dbReference>
<feature type="region of interest" description="Disordered" evidence="5">
    <location>
        <begin position="1"/>
        <end position="36"/>
    </location>
</feature>
<comment type="similarity">
    <text evidence="1 4">Belongs to the short-chain dehydrogenases/reductases (SDR) family.</text>
</comment>
<dbReference type="PROSITE" id="PS00061">
    <property type="entry name" value="ADH_SHORT"/>
    <property type="match status" value="1"/>
</dbReference>
<dbReference type="SUPFAM" id="SSF51735">
    <property type="entry name" value="NAD(P)-binding Rossmann-fold domains"/>
    <property type="match status" value="1"/>
</dbReference>
<dbReference type="InterPro" id="IPR020904">
    <property type="entry name" value="Sc_DH/Rdtase_CS"/>
</dbReference>
<dbReference type="Pfam" id="PF00106">
    <property type="entry name" value="adh_short"/>
    <property type="match status" value="1"/>
</dbReference>
<feature type="compositionally biased region" description="Low complexity" evidence="5">
    <location>
        <begin position="1"/>
        <end position="17"/>
    </location>
</feature>
<dbReference type="GO" id="GO:0050664">
    <property type="term" value="F:oxidoreductase activity, acting on NAD(P)H, oxygen as acceptor"/>
    <property type="evidence" value="ECO:0007669"/>
    <property type="project" value="TreeGrafter"/>
</dbReference>
<dbReference type="PRINTS" id="PR00081">
    <property type="entry name" value="GDHRDH"/>
</dbReference>
<comment type="caution">
    <text evidence="6">The sequence shown here is derived from an EMBL/GenBank/DDBJ whole genome shotgun (WGS) entry which is preliminary data.</text>
</comment>
<dbReference type="EMBL" id="JACAZI010000003">
    <property type="protein sequence ID" value="KAF7365589.1"/>
    <property type="molecule type" value="Genomic_DNA"/>
</dbReference>
<dbReference type="Proteomes" id="UP000620124">
    <property type="component" value="Unassembled WGS sequence"/>
</dbReference>
<keyword evidence="3" id="KW-0560">Oxidoreductase</keyword>
<dbReference type="OrthoDB" id="5307821at2759"/>
<evidence type="ECO:0008006" key="8">
    <source>
        <dbReference type="Google" id="ProtNLM"/>
    </source>
</evidence>
<dbReference type="PANTHER" id="PTHR43008:SF7">
    <property type="entry name" value="SHORT CHAIN DEHYDROGENASE_REDUCTASE (AFU_ORTHOLOGUE AFUA_2G00830)"/>
    <property type="match status" value="1"/>
</dbReference>
<dbReference type="Gene3D" id="3.40.50.720">
    <property type="entry name" value="NAD(P)-binding Rossmann-like Domain"/>
    <property type="match status" value="1"/>
</dbReference>
<name>A0A8H7D7X5_9AGAR</name>
<dbReference type="InterPro" id="IPR036291">
    <property type="entry name" value="NAD(P)-bd_dom_sf"/>
</dbReference>